<protein>
    <submittedName>
        <fullName evidence="1">Uncharacterized protein</fullName>
    </submittedName>
</protein>
<evidence type="ECO:0000313" key="2">
    <source>
        <dbReference type="Proteomes" id="UP000009374"/>
    </source>
</evidence>
<gene>
    <name evidence="1" type="ORF">UBAL3_94240011</name>
</gene>
<proteinExistence type="predicted"/>
<accession>C6HYD5</accession>
<keyword evidence="2" id="KW-1185">Reference proteome</keyword>
<name>C6HYD5_9BACT</name>
<dbReference type="AlphaFoldDB" id="C6HYD5"/>
<dbReference type="EMBL" id="GG693878">
    <property type="protein sequence ID" value="EES52220.1"/>
    <property type="molecule type" value="Genomic_DNA"/>
</dbReference>
<evidence type="ECO:0000313" key="1">
    <source>
        <dbReference type="EMBL" id="EES52220.1"/>
    </source>
</evidence>
<sequence length="360" mass="38548">MGTSAMRREIFLVMALVAGVLGAGKGEAARAASYPLPFDPFMAGESFGCKHLLIPGAEILPHAPVLDSRVLPGWKEVPMRGGKNKTIESLVIKGSAVVRKKGKDGNPVGPPLILIPAGGLVYDATPLETHLPVGDRGVIFGQGAVLLKKDLQEETCRNFSVLAGRSFDVGNSVITYLMPGPKGGPLVLWRTLDGVSIRPHPLDEYPVGQVPEKTPTRIFGVYTHAGQIAEYVSFSAPLMAGEIWKIKGKKKTVAANSEWFPHFRMVPISCPIGHHIGLMVYNDVPILLDTDHEMTLYGGYLKIRLVKVDEKAGKVIFALNGRPYVGTQGIDSLIGSGRAIIGIKNTLAGAMQNGSSPGMR</sequence>
<reference evidence="1 2" key="1">
    <citation type="journal article" date="2009" name="Appl. Environ. Microbiol.">
        <title>Community genomic and proteomic analyses of chemoautotrophic iron-oxidizing "Leptospirillum rubarum" (Group II) and "Leptospirillum ferrodiazotrophum" (Group III) bacteria in acid mine drainage biofilms.</title>
        <authorList>
            <person name="Goltsman D.S."/>
            <person name="Denef V.J."/>
            <person name="Singer S.W."/>
            <person name="VerBerkmoes N.C."/>
            <person name="Lefsrud M."/>
            <person name="Mueller R.S."/>
            <person name="Dick G.J."/>
            <person name="Sun C.L."/>
            <person name="Wheeler K.E."/>
            <person name="Zemla A."/>
            <person name="Baker B.J."/>
            <person name="Hauser L."/>
            <person name="Land M."/>
            <person name="Shah M.B."/>
            <person name="Thelen M.P."/>
            <person name="Hettich R.L."/>
            <person name="Banfield J.F."/>
        </authorList>
    </citation>
    <scope>NUCLEOTIDE SEQUENCE [LARGE SCALE GENOMIC DNA]</scope>
</reference>
<dbReference type="Proteomes" id="UP000009374">
    <property type="component" value="Unassembled WGS sequence"/>
</dbReference>
<organism evidence="1 2">
    <name type="scientific">Leptospirillum ferrodiazotrophum</name>
    <dbReference type="NCBI Taxonomy" id="412449"/>
    <lineage>
        <taxon>Bacteria</taxon>
        <taxon>Pseudomonadati</taxon>
        <taxon>Nitrospirota</taxon>
        <taxon>Nitrospiria</taxon>
        <taxon>Nitrospirales</taxon>
        <taxon>Nitrospiraceae</taxon>
        <taxon>Leptospirillum</taxon>
    </lineage>
</organism>